<evidence type="ECO:0000259" key="5">
    <source>
        <dbReference type="PROSITE" id="PS50404"/>
    </source>
</evidence>
<comment type="similarity">
    <text evidence="4">Belongs to the GST superfamily.</text>
</comment>
<dbReference type="PATRIC" id="fig|43658.6.peg.2375"/>
<name>A0A0L0EQ11_9GAMM</name>
<dbReference type="PROSITE" id="PS50405">
    <property type="entry name" value="GST_CTER"/>
    <property type="match status" value="1"/>
</dbReference>
<dbReference type="Gene3D" id="1.20.1050.10">
    <property type="match status" value="1"/>
</dbReference>
<dbReference type="SFLD" id="SFLDG01150">
    <property type="entry name" value="Main.1:_Beta-like"/>
    <property type="match status" value="1"/>
</dbReference>
<dbReference type="PANTHER" id="PTHR44051">
    <property type="entry name" value="GLUTATHIONE S-TRANSFERASE-RELATED"/>
    <property type="match status" value="1"/>
</dbReference>
<dbReference type="OrthoDB" id="9810080at2"/>
<dbReference type="InterPro" id="IPR004046">
    <property type="entry name" value="GST_C"/>
</dbReference>
<dbReference type="Gene3D" id="3.40.30.10">
    <property type="entry name" value="Glutaredoxin"/>
    <property type="match status" value="1"/>
</dbReference>
<evidence type="ECO:0000256" key="1">
    <source>
        <dbReference type="ARBA" id="ARBA00012452"/>
    </source>
</evidence>
<evidence type="ECO:0000259" key="6">
    <source>
        <dbReference type="PROSITE" id="PS50405"/>
    </source>
</evidence>
<dbReference type="SFLD" id="SFLDG00358">
    <property type="entry name" value="Main_(cytGST)"/>
    <property type="match status" value="1"/>
</dbReference>
<dbReference type="PANTHER" id="PTHR44051:SF9">
    <property type="entry name" value="GLUTATHIONE S-TRANSFERASE 1"/>
    <property type="match status" value="1"/>
</dbReference>
<feature type="domain" description="GST C-terminal" evidence="6">
    <location>
        <begin position="87"/>
        <end position="202"/>
    </location>
</feature>
<evidence type="ECO:0000256" key="3">
    <source>
        <dbReference type="ARBA" id="ARBA00047960"/>
    </source>
</evidence>
<sequence>MIKVHHLNQSRSTRVLWLLEELKLPYEVVHHERDPHTRLAPASLGQVHPLNKAPAIEHNGLVLCESGAIMEYLLDQAESTALRPAKSDTHYYQYLEWLHFAEGSLALPVITTLLLGMEQREGSAPMDGYIAKELALDLSYIEATLSQQTFFAGPQFSAADIMMTITLEFAANLKLLDDKPQIQRYLNQVQSREAYQAARKQG</sequence>
<dbReference type="SUPFAM" id="SSF52833">
    <property type="entry name" value="Thioredoxin-like"/>
    <property type="match status" value="1"/>
</dbReference>
<dbReference type="GO" id="GO:0004601">
    <property type="term" value="F:peroxidase activity"/>
    <property type="evidence" value="ECO:0007669"/>
    <property type="project" value="UniProtKB-ARBA"/>
</dbReference>
<dbReference type="Pfam" id="PF00043">
    <property type="entry name" value="GST_C"/>
    <property type="match status" value="1"/>
</dbReference>
<accession>A0A0L0EQ11</accession>
<gene>
    <name evidence="7" type="ORF">AC626_19765</name>
</gene>
<dbReference type="InterPro" id="IPR040079">
    <property type="entry name" value="Glutathione_S-Trfase"/>
</dbReference>
<dbReference type="InterPro" id="IPR036249">
    <property type="entry name" value="Thioredoxin-like_sf"/>
</dbReference>
<dbReference type="FunFam" id="3.40.30.10:FF:000156">
    <property type="entry name" value="Glutathione S-transferase 1"/>
    <property type="match status" value="1"/>
</dbReference>
<dbReference type="SUPFAM" id="SSF47616">
    <property type="entry name" value="GST C-terminal domain-like"/>
    <property type="match status" value="1"/>
</dbReference>
<evidence type="ECO:0000256" key="2">
    <source>
        <dbReference type="ARBA" id="ARBA00022679"/>
    </source>
</evidence>
<evidence type="ECO:0000313" key="8">
    <source>
        <dbReference type="Proteomes" id="UP000036850"/>
    </source>
</evidence>
<dbReference type="Proteomes" id="UP000036850">
    <property type="component" value="Unassembled WGS sequence"/>
</dbReference>
<dbReference type="GO" id="GO:0005737">
    <property type="term" value="C:cytoplasm"/>
    <property type="evidence" value="ECO:0007669"/>
    <property type="project" value="UniProtKB-ARBA"/>
</dbReference>
<evidence type="ECO:0000313" key="7">
    <source>
        <dbReference type="EMBL" id="KNC65983.1"/>
    </source>
</evidence>
<evidence type="ECO:0000256" key="4">
    <source>
        <dbReference type="RuleBase" id="RU003494"/>
    </source>
</evidence>
<proteinExistence type="inferred from homology"/>
<dbReference type="CDD" id="cd03046">
    <property type="entry name" value="GST_N_GTT1_like"/>
    <property type="match status" value="1"/>
</dbReference>
<comment type="catalytic activity">
    <reaction evidence="3">
        <text>RX + glutathione = an S-substituted glutathione + a halide anion + H(+)</text>
        <dbReference type="Rhea" id="RHEA:16437"/>
        <dbReference type="ChEBI" id="CHEBI:15378"/>
        <dbReference type="ChEBI" id="CHEBI:16042"/>
        <dbReference type="ChEBI" id="CHEBI:17792"/>
        <dbReference type="ChEBI" id="CHEBI:57925"/>
        <dbReference type="ChEBI" id="CHEBI:90779"/>
        <dbReference type="EC" id="2.5.1.18"/>
    </reaction>
</comment>
<reference evidence="8" key="1">
    <citation type="submission" date="2015-07" db="EMBL/GenBank/DDBJ databases">
        <title>Draft genome sequence of a Pseudoalteromonas rubra strain, OCN096, isolated from Kaneohe Bay, Oahu, Hawaii.</title>
        <authorList>
            <person name="Beurmann S."/>
            <person name="Ushijima B."/>
            <person name="Belcaid M."/>
            <person name="Callahan S.M."/>
            <person name="Aeby G.S."/>
        </authorList>
    </citation>
    <scope>NUCLEOTIDE SEQUENCE [LARGE SCALE GENOMIC DNA]</scope>
    <source>
        <strain evidence="8">OCN096</strain>
    </source>
</reference>
<dbReference type="EC" id="2.5.1.18" evidence="1"/>
<dbReference type="SFLD" id="SFLDS00019">
    <property type="entry name" value="Glutathione_Transferase_(cytos"/>
    <property type="match status" value="1"/>
</dbReference>
<dbReference type="PROSITE" id="PS50404">
    <property type="entry name" value="GST_NTER"/>
    <property type="match status" value="1"/>
</dbReference>
<feature type="domain" description="GST N-terminal" evidence="5">
    <location>
        <begin position="1"/>
        <end position="81"/>
    </location>
</feature>
<dbReference type="EMBL" id="LFZX01000202">
    <property type="protein sequence ID" value="KNC65983.1"/>
    <property type="molecule type" value="Genomic_DNA"/>
</dbReference>
<dbReference type="Pfam" id="PF02798">
    <property type="entry name" value="GST_N"/>
    <property type="match status" value="1"/>
</dbReference>
<dbReference type="InterPro" id="IPR036282">
    <property type="entry name" value="Glutathione-S-Trfase_C_sf"/>
</dbReference>
<keyword evidence="2 7" id="KW-0808">Transferase</keyword>
<dbReference type="InterPro" id="IPR004045">
    <property type="entry name" value="Glutathione_S-Trfase_N"/>
</dbReference>
<organism evidence="7 8">
    <name type="scientific">Pseudoalteromonas rubra</name>
    <dbReference type="NCBI Taxonomy" id="43658"/>
    <lineage>
        <taxon>Bacteria</taxon>
        <taxon>Pseudomonadati</taxon>
        <taxon>Pseudomonadota</taxon>
        <taxon>Gammaproteobacteria</taxon>
        <taxon>Alteromonadales</taxon>
        <taxon>Pseudoalteromonadaceae</taxon>
        <taxon>Pseudoalteromonas</taxon>
    </lineage>
</organism>
<dbReference type="AlphaFoldDB" id="A0A0L0EQ11"/>
<comment type="caution">
    <text evidence="7">The sequence shown here is derived from an EMBL/GenBank/DDBJ whole genome shotgun (WGS) entry which is preliminary data.</text>
</comment>
<dbReference type="GO" id="GO:0004364">
    <property type="term" value="F:glutathione transferase activity"/>
    <property type="evidence" value="ECO:0007669"/>
    <property type="project" value="UniProtKB-EC"/>
</dbReference>
<protein>
    <recommendedName>
        <fullName evidence="1">glutathione transferase</fullName>
        <ecNumber evidence="1">2.5.1.18</ecNumber>
    </recommendedName>
</protein>
<dbReference type="InterPro" id="IPR010987">
    <property type="entry name" value="Glutathione-S-Trfase_C-like"/>
</dbReference>